<dbReference type="AlphaFoldDB" id="A0A1M4SCF5"/>
<dbReference type="EMBL" id="FQUU01000001">
    <property type="protein sequence ID" value="SHE29881.1"/>
    <property type="molecule type" value="Genomic_DNA"/>
</dbReference>
<protein>
    <submittedName>
        <fullName evidence="1">Uncharacterized protein</fullName>
    </submittedName>
</protein>
<name>A0A1M4SCF5_9BACT</name>
<sequence>MLLEKLRYHIYLVEKVNSLLILKSPGTRKGCLPFYIFTLELSNIMNAAIFNKLDTESQINIAMSQGTFLAQSNKYNLHLYLFQLDKTYIELFSKDDSGEIITVRAFEDTSHLEIYLQEIDISSLLEVC</sequence>
<dbReference type="Proteomes" id="UP000184048">
    <property type="component" value="Unassembled WGS sequence"/>
</dbReference>
<dbReference type="RefSeq" id="WP_072833251.1">
    <property type="nucleotide sequence ID" value="NZ_FQUU01000001.1"/>
</dbReference>
<accession>A0A1M4SCF5</accession>
<organism evidence="1 2">
    <name type="scientific">Flavisolibacter ginsengisoli DSM 18119</name>
    <dbReference type="NCBI Taxonomy" id="1121884"/>
    <lineage>
        <taxon>Bacteria</taxon>
        <taxon>Pseudomonadati</taxon>
        <taxon>Bacteroidota</taxon>
        <taxon>Chitinophagia</taxon>
        <taxon>Chitinophagales</taxon>
        <taxon>Chitinophagaceae</taxon>
        <taxon>Flavisolibacter</taxon>
    </lineage>
</organism>
<proteinExistence type="predicted"/>
<reference evidence="1 2" key="1">
    <citation type="submission" date="2016-11" db="EMBL/GenBank/DDBJ databases">
        <authorList>
            <person name="Jaros S."/>
            <person name="Januszkiewicz K."/>
            <person name="Wedrychowicz H."/>
        </authorList>
    </citation>
    <scope>NUCLEOTIDE SEQUENCE [LARGE SCALE GENOMIC DNA]</scope>
    <source>
        <strain evidence="1 2">DSM 18119</strain>
    </source>
</reference>
<dbReference type="OrthoDB" id="677954at2"/>
<keyword evidence="2" id="KW-1185">Reference proteome</keyword>
<evidence type="ECO:0000313" key="2">
    <source>
        <dbReference type="Proteomes" id="UP000184048"/>
    </source>
</evidence>
<gene>
    <name evidence="1" type="ORF">SAMN02745131_00063</name>
</gene>
<evidence type="ECO:0000313" key="1">
    <source>
        <dbReference type="EMBL" id="SHE29881.1"/>
    </source>
</evidence>